<dbReference type="SMR" id="A0A031WIA1"/>
<proteinExistence type="predicted"/>
<dbReference type="EMBL" id="LK933149">
    <property type="protein sequence ID" value="CDT42814.1"/>
    <property type="molecule type" value="Genomic_DNA"/>
</dbReference>
<name>A0A031WIA1_CLODI</name>
<dbReference type="Gene3D" id="3.40.50.720">
    <property type="entry name" value="NAD(P)-binding Rossmann-like Domain"/>
    <property type="match status" value="1"/>
</dbReference>
<accession>A0A031WIA1</accession>
<protein>
    <submittedName>
        <fullName evidence="6">Acetyl coenzyme A synthetase (ADP forming), alpha domain</fullName>
    </submittedName>
    <submittedName>
        <fullName evidence="5">CoA-binding protein</fullName>
    </submittedName>
    <submittedName>
        <fullName evidence="4 7">NAD(P)-binding protein</fullName>
    </submittedName>
</protein>
<evidence type="ECO:0000313" key="7">
    <source>
        <dbReference type="EMBL" id="VFD32899.1"/>
    </source>
</evidence>
<dbReference type="RefSeq" id="WP_004454444.1">
    <property type="nucleotide sequence ID" value="NZ_AP031492.1"/>
</dbReference>
<evidence type="ECO:0000313" key="3">
    <source>
        <dbReference type="EMBL" id="CDS87462.1"/>
    </source>
</evidence>
<dbReference type="EMBL" id="LK932516">
    <property type="protein sequence ID" value="CDS87462.1"/>
    <property type="molecule type" value="Genomic_DNA"/>
</dbReference>
<dbReference type="EMBL" id="CAADAN010000008">
    <property type="protein sequence ID" value="VFD32899.1"/>
    <property type="molecule type" value="Genomic_DNA"/>
</dbReference>
<evidence type="ECO:0000313" key="11">
    <source>
        <dbReference type="Proteomes" id="UP000411588"/>
    </source>
</evidence>
<dbReference type="Pfam" id="PF13380">
    <property type="entry name" value="CoA_binding_2"/>
    <property type="match status" value="1"/>
</dbReference>
<dbReference type="OMA" id="ICAIEGC"/>
<dbReference type="InterPro" id="IPR036291">
    <property type="entry name" value="NAD(P)-bd_dom_sf"/>
</dbReference>
<feature type="domain" description="CoA-binding" evidence="1">
    <location>
        <begin position="8"/>
        <end position="115"/>
    </location>
</feature>
<reference evidence="8 10" key="3">
    <citation type="submission" date="2019-04" db="EMBL/GenBank/DDBJ databases">
        <authorList>
            <consortium name="Pathogen Informatics"/>
        </authorList>
    </citation>
    <scope>NUCLEOTIDE SEQUENCE [LARGE SCALE GENOMIC DNA]</scope>
    <source>
        <strain evidence="7">Clo34</strain>
        <strain evidence="11">clo34</strain>
        <strain evidence="10">tl291</strain>
        <strain evidence="8">Tl291</strain>
        <strain evidence="6 9">VRECD0157</strain>
    </source>
</reference>
<reference evidence="5" key="2">
    <citation type="journal article" date="2018" name="Genome Biol.">
        <title>SKESA: strategic k-mer extension for scrupulous assemblies.</title>
        <authorList>
            <person name="Souvorov A."/>
            <person name="Agarwala R."/>
            <person name="Lipman D.J."/>
        </authorList>
    </citation>
    <scope>NUCLEOTIDE SEQUENCE</scope>
    <source>
        <strain evidence="5">HN1000</strain>
    </source>
</reference>
<evidence type="ECO:0000313" key="6">
    <source>
        <dbReference type="EMBL" id="SJS14683.1"/>
    </source>
</evidence>
<dbReference type="PATRIC" id="fig|1496.1373.peg.2234"/>
<sequence length="123" mass="14462">MNLLKCDSWAVILNNSDKESKAYKILDELKRNMYKVVAIDEEKKPIEGIDVYECLKDVPHNIDVVAIIDKQSKMDVILEEVELLDIQNMWFEKGSFSEMMIKKTKDLKLNIEYNLSLYDELTR</sequence>
<evidence type="ECO:0000313" key="9">
    <source>
        <dbReference type="Proteomes" id="UP000189137"/>
    </source>
</evidence>
<dbReference type="Proteomes" id="UP000411588">
    <property type="component" value="Unassembled WGS sequence"/>
</dbReference>
<dbReference type="InterPro" id="IPR003781">
    <property type="entry name" value="CoA-bd"/>
</dbReference>
<evidence type="ECO:0000313" key="8">
    <source>
        <dbReference type="EMBL" id="VHX92681.1"/>
    </source>
</evidence>
<dbReference type="SUPFAM" id="SSF51735">
    <property type="entry name" value="NAD(P)-binding Rossmann-fold domains"/>
    <property type="match status" value="1"/>
</dbReference>
<evidence type="ECO:0000313" key="2">
    <source>
        <dbReference type="EMBL" id="CDS84111.1"/>
    </source>
</evidence>
<reference evidence="5" key="4">
    <citation type="submission" date="2021-06" db="EMBL/GenBank/DDBJ databases">
        <authorList>
            <consortium name="NCBI Pathogen Detection Project"/>
        </authorList>
    </citation>
    <scope>NUCLEOTIDE SEQUENCE</scope>
    <source>
        <strain evidence="5">HN1000</strain>
    </source>
</reference>
<dbReference type="AlphaFoldDB" id="A0A031WIA1"/>
<dbReference type="Proteomes" id="UP000189137">
    <property type="component" value="Unassembled WGS sequence"/>
</dbReference>
<reference evidence="4" key="1">
    <citation type="submission" date="2014-07" db="EMBL/GenBank/DDBJ databases">
        <authorList>
            <person name="Monot Marc"/>
        </authorList>
    </citation>
    <scope>NUCLEOTIDE SEQUENCE</scope>
    <source>
        <strain evidence="4">7032989</strain>
        <strain evidence="2">7032994</strain>
    </source>
</reference>
<evidence type="ECO:0000313" key="4">
    <source>
        <dbReference type="EMBL" id="CDT42814.1"/>
    </source>
</evidence>
<dbReference type="EMBL" id="FUPS01000004">
    <property type="protein sequence ID" value="SJS14683.1"/>
    <property type="molecule type" value="Genomic_DNA"/>
</dbReference>
<gene>
    <name evidence="4" type="ORF">BN1095_470120</name>
    <name evidence="3" type="ORF">BN1096_620048</name>
    <name evidence="2" type="ORF">BN1097_250048</name>
    <name evidence="5" type="ORF">KRM00_002518</name>
    <name evidence="8" type="ORF">SAMEA1402366_00157</name>
    <name evidence="7" type="ORF">SAMEA1402399_02301</name>
    <name evidence="6" type="ORF">SAMEA3375112_01319</name>
</gene>
<dbReference type="EMBL" id="CAAJVP010000001">
    <property type="protein sequence ID" value="VHX92681.1"/>
    <property type="molecule type" value="Genomic_DNA"/>
</dbReference>
<dbReference type="Proteomes" id="UP000878956">
    <property type="component" value="Unassembled WGS sequence"/>
</dbReference>
<dbReference type="EMBL" id="LK932360">
    <property type="protein sequence ID" value="CDS84111.1"/>
    <property type="molecule type" value="Genomic_DNA"/>
</dbReference>
<dbReference type="GeneID" id="66354123"/>
<evidence type="ECO:0000313" key="5">
    <source>
        <dbReference type="EMBL" id="HBH1543013.1"/>
    </source>
</evidence>
<evidence type="ECO:0000313" key="10">
    <source>
        <dbReference type="Proteomes" id="UP000372533"/>
    </source>
</evidence>
<dbReference type="Proteomes" id="UP000372533">
    <property type="component" value="Unassembled WGS sequence"/>
</dbReference>
<organism evidence="4">
    <name type="scientific">Clostridioides difficile</name>
    <name type="common">Peptoclostridium difficile</name>
    <dbReference type="NCBI Taxonomy" id="1496"/>
    <lineage>
        <taxon>Bacteria</taxon>
        <taxon>Bacillati</taxon>
        <taxon>Bacillota</taxon>
        <taxon>Clostridia</taxon>
        <taxon>Peptostreptococcales</taxon>
        <taxon>Peptostreptococcaceae</taxon>
        <taxon>Clostridioides</taxon>
    </lineage>
</organism>
<dbReference type="EMBL" id="DAEPXK010000027">
    <property type="protein sequence ID" value="HBH1543013.1"/>
    <property type="molecule type" value="Genomic_DNA"/>
</dbReference>
<dbReference type="KEGG" id="pdf:CD630DERM_17100"/>
<evidence type="ECO:0000259" key="1">
    <source>
        <dbReference type="Pfam" id="PF13380"/>
    </source>
</evidence>